<dbReference type="PANTHER" id="PTHR12837">
    <property type="entry name" value="POLY ADP-RIBOSE GLYCOHYDROLASE"/>
    <property type="match status" value="1"/>
</dbReference>
<sequence>MIEAEKQENKKIQDYQFPLPQKNSELWIIQKKTLQDLSSGKQKLDSFQSLESILEILRDSKNQNDEKYFNLKAVFEQLDKEEQTYFLEQFIPKICQLVLKIKKKQLKNQIPKESKIYEAAFSREEISYYVSCMFLCILKDQDRKIYKDFRLIYLKDLVQQINIRRQEKIKCFYEYLKQALDFSEKESKEVVIFQRINCGQLEDYENWVDKLKAIKLKNVQLTDDKLIEDFPGTLQVDFANCDIGGGILGNGLVQEEIRFCVCPEMLVSLLVFDQSMEANEVIIMKGIKQYSDYQGYSNSFRFVKMGNSKIQKQKRNNPQTILAIDALCFNSSDNQFSEVNVSRELNKSYMGFKQEDQLKTISTGKWGCGAFLGVFDLKFAIQWIASSRSNKKMIICTFQDEQTTKQIQQVFDLYKQKNASIFLKLVMDYPNSKYMEDYTLLEYLIELGKEKATSKNS</sequence>
<dbReference type="GO" id="GO:0005737">
    <property type="term" value="C:cytoplasm"/>
    <property type="evidence" value="ECO:0007669"/>
    <property type="project" value="TreeGrafter"/>
</dbReference>
<feature type="active site" evidence="4">
    <location>
        <position position="237"/>
    </location>
</feature>
<feature type="binding site" evidence="5">
    <location>
        <position position="240"/>
    </location>
    <ligand>
        <name>substrate</name>
    </ligand>
</feature>
<dbReference type="Proteomes" id="UP000009168">
    <property type="component" value="Unassembled WGS sequence"/>
</dbReference>
<name>I7MDW6_TETTS</name>
<feature type="binding site" evidence="5">
    <location>
        <position position="254"/>
    </location>
    <ligand>
        <name>substrate</name>
    </ligand>
</feature>
<evidence type="ECO:0000256" key="2">
    <source>
        <dbReference type="ARBA" id="ARBA00012255"/>
    </source>
</evidence>
<keyword evidence="9" id="KW-1185">Reference proteome</keyword>
<dbReference type="Pfam" id="PF05028">
    <property type="entry name" value="PARG_cat_C"/>
    <property type="match status" value="1"/>
</dbReference>
<dbReference type="GO" id="GO:0009225">
    <property type="term" value="P:nucleotide-sugar metabolic process"/>
    <property type="evidence" value="ECO:0007669"/>
    <property type="project" value="TreeGrafter"/>
</dbReference>
<evidence type="ECO:0000256" key="3">
    <source>
        <dbReference type="ARBA" id="ARBA00022801"/>
    </source>
</evidence>
<dbReference type="GO" id="GO:0005975">
    <property type="term" value="P:carbohydrate metabolic process"/>
    <property type="evidence" value="ECO:0007669"/>
    <property type="project" value="InterPro"/>
</dbReference>
<evidence type="ECO:0000259" key="7">
    <source>
        <dbReference type="Pfam" id="PF20811"/>
    </source>
</evidence>
<feature type="active site" evidence="4">
    <location>
        <position position="256"/>
    </location>
</feature>
<dbReference type="GO" id="GO:0006282">
    <property type="term" value="P:regulation of DNA repair"/>
    <property type="evidence" value="ECO:0007669"/>
    <property type="project" value="InterPro"/>
</dbReference>
<dbReference type="OrthoDB" id="1937899at2759"/>
<gene>
    <name evidence="8" type="ORF">TTHERM_00294690</name>
</gene>
<evidence type="ECO:0000256" key="1">
    <source>
        <dbReference type="ARBA" id="ARBA00009545"/>
    </source>
</evidence>
<dbReference type="InterPro" id="IPR007724">
    <property type="entry name" value="Poly_GlycHdrlase"/>
</dbReference>
<accession>I7MDW6</accession>
<feature type="binding site" evidence="5">
    <location>
        <position position="296"/>
    </location>
    <ligand>
        <name>substrate</name>
    </ligand>
</feature>
<dbReference type="PANTHER" id="PTHR12837:SF0">
    <property type="entry name" value="POLY(ADP-RIBOSE) GLYCOHYDROLASE"/>
    <property type="match status" value="1"/>
</dbReference>
<dbReference type="GO" id="GO:0004649">
    <property type="term" value="F:poly(ADP-ribose) glycohydrolase activity"/>
    <property type="evidence" value="ECO:0007669"/>
    <property type="project" value="UniProtKB-EC"/>
</dbReference>
<dbReference type="GO" id="GO:1990966">
    <property type="term" value="P:ATP generation from poly-ADP-D-ribose"/>
    <property type="evidence" value="ECO:0007669"/>
    <property type="project" value="TreeGrafter"/>
</dbReference>
<comment type="similarity">
    <text evidence="1">Belongs to the poly(ADP-ribose) glycohydrolase family.</text>
</comment>
<evidence type="ECO:0000259" key="6">
    <source>
        <dbReference type="Pfam" id="PF05028"/>
    </source>
</evidence>
<dbReference type="AlphaFoldDB" id="I7MDW6"/>
<dbReference type="InterPro" id="IPR048362">
    <property type="entry name" value="PARG_helical"/>
</dbReference>
<feature type="active site" evidence="4">
    <location>
        <position position="255"/>
    </location>
</feature>
<dbReference type="OMA" id="YCDYLGY"/>
<evidence type="ECO:0000256" key="4">
    <source>
        <dbReference type="PIRSR" id="PIRSR607724-1"/>
    </source>
</evidence>
<keyword evidence="3" id="KW-0378">Hydrolase</keyword>
<dbReference type="Pfam" id="PF20811">
    <property type="entry name" value="PARG_cat_N"/>
    <property type="match status" value="1"/>
</dbReference>
<dbReference type="InterPro" id="IPR046372">
    <property type="entry name" value="PARG_cat_C"/>
</dbReference>
<feature type="domain" description="PARG catalytic Macro" evidence="6">
    <location>
        <begin position="213"/>
        <end position="404"/>
    </location>
</feature>
<dbReference type="InParanoid" id="I7MDW6"/>
<evidence type="ECO:0000313" key="8">
    <source>
        <dbReference type="EMBL" id="EAR92856.1"/>
    </source>
</evidence>
<proteinExistence type="inferred from homology"/>
<evidence type="ECO:0000256" key="5">
    <source>
        <dbReference type="PIRSR" id="PIRSR607724-2"/>
    </source>
</evidence>
<evidence type="ECO:0000313" key="9">
    <source>
        <dbReference type="Proteomes" id="UP000009168"/>
    </source>
</evidence>
<dbReference type="EC" id="3.2.1.143" evidence="2"/>
<dbReference type="HOGENOM" id="CLU_013388_0_0_1"/>
<dbReference type="STRING" id="312017.I7MDW6"/>
<reference evidence="9" key="1">
    <citation type="journal article" date="2006" name="PLoS Biol.">
        <title>Macronuclear genome sequence of the ciliate Tetrahymena thermophila, a model eukaryote.</title>
        <authorList>
            <person name="Eisen J.A."/>
            <person name="Coyne R.S."/>
            <person name="Wu M."/>
            <person name="Wu D."/>
            <person name="Thiagarajan M."/>
            <person name="Wortman J.R."/>
            <person name="Badger J.H."/>
            <person name="Ren Q."/>
            <person name="Amedeo P."/>
            <person name="Jones K.M."/>
            <person name="Tallon L.J."/>
            <person name="Delcher A.L."/>
            <person name="Salzberg S.L."/>
            <person name="Silva J.C."/>
            <person name="Haas B.J."/>
            <person name="Majoros W.H."/>
            <person name="Farzad M."/>
            <person name="Carlton J.M."/>
            <person name="Smith R.K. Jr."/>
            <person name="Garg J."/>
            <person name="Pearlman R.E."/>
            <person name="Karrer K.M."/>
            <person name="Sun L."/>
            <person name="Manning G."/>
            <person name="Elde N.C."/>
            <person name="Turkewitz A.P."/>
            <person name="Asai D.J."/>
            <person name="Wilkes D.E."/>
            <person name="Wang Y."/>
            <person name="Cai H."/>
            <person name="Collins K."/>
            <person name="Stewart B.A."/>
            <person name="Lee S.R."/>
            <person name="Wilamowska K."/>
            <person name="Weinberg Z."/>
            <person name="Ruzzo W.L."/>
            <person name="Wloga D."/>
            <person name="Gaertig J."/>
            <person name="Frankel J."/>
            <person name="Tsao C.-C."/>
            <person name="Gorovsky M.A."/>
            <person name="Keeling P.J."/>
            <person name="Waller R.F."/>
            <person name="Patron N.J."/>
            <person name="Cherry J.M."/>
            <person name="Stover N.A."/>
            <person name="Krieger C.J."/>
            <person name="del Toro C."/>
            <person name="Ryder H.F."/>
            <person name="Williamson S.C."/>
            <person name="Barbeau R.A."/>
            <person name="Hamilton E.P."/>
            <person name="Orias E."/>
        </authorList>
    </citation>
    <scope>NUCLEOTIDE SEQUENCE [LARGE SCALE GENOMIC DNA]</scope>
    <source>
        <strain evidence="9">SB210</strain>
    </source>
</reference>
<dbReference type="GeneID" id="7833305"/>
<dbReference type="SMR" id="I7MDW6"/>
<dbReference type="GO" id="GO:0005634">
    <property type="term" value="C:nucleus"/>
    <property type="evidence" value="ECO:0007669"/>
    <property type="project" value="TreeGrafter"/>
</dbReference>
<dbReference type="EMBL" id="GG662740">
    <property type="protein sequence ID" value="EAR92856.1"/>
    <property type="molecule type" value="Genomic_DNA"/>
</dbReference>
<protein>
    <recommendedName>
        <fullName evidence="2">poly(ADP-ribose) glycohydrolase</fullName>
        <ecNumber evidence="2">3.2.1.143</ecNumber>
    </recommendedName>
</protein>
<dbReference type="KEGG" id="tet:TTHERM_00294690"/>
<dbReference type="eggNOG" id="KOG2064">
    <property type="taxonomic scope" value="Eukaryota"/>
</dbReference>
<feature type="domain" description="PARG helical" evidence="7">
    <location>
        <begin position="78"/>
        <end position="195"/>
    </location>
</feature>
<dbReference type="RefSeq" id="XP_001013101.1">
    <property type="nucleotide sequence ID" value="XM_001013101.1"/>
</dbReference>
<organism evidence="8 9">
    <name type="scientific">Tetrahymena thermophila (strain SB210)</name>
    <dbReference type="NCBI Taxonomy" id="312017"/>
    <lineage>
        <taxon>Eukaryota</taxon>
        <taxon>Sar</taxon>
        <taxon>Alveolata</taxon>
        <taxon>Ciliophora</taxon>
        <taxon>Intramacronucleata</taxon>
        <taxon>Oligohymenophorea</taxon>
        <taxon>Hymenostomatida</taxon>
        <taxon>Tetrahymenina</taxon>
        <taxon>Tetrahymenidae</taxon>
        <taxon>Tetrahymena</taxon>
    </lineage>
</organism>